<keyword evidence="7" id="KW-0443">Lipid metabolism</keyword>
<dbReference type="Pfam" id="PF02737">
    <property type="entry name" value="3HCDH_N"/>
    <property type="match status" value="1"/>
</dbReference>
<gene>
    <name evidence="15" type="ORF">IBL25_23555</name>
</gene>
<keyword evidence="4" id="KW-0442">Lipid degradation</keyword>
<evidence type="ECO:0000256" key="1">
    <source>
        <dbReference type="ARBA" id="ARBA00004275"/>
    </source>
</evidence>
<keyword evidence="8" id="KW-0576">Peroxisome</keyword>
<evidence type="ECO:0000256" key="6">
    <source>
        <dbReference type="ARBA" id="ARBA00023027"/>
    </source>
</evidence>
<evidence type="ECO:0000256" key="9">
    <source>
        <dbReference type="ARBA" id="ARBA00023235"/>
    </source>
</evidence>
<protein>
    <submittedName>
        <fullName evidence="15">Enoyl-CoA hydratase/isomerase family protein</fullName>
    </submittedName>
</protein>
<keyword evidence="10" id="KW-0456">Lyase</keyword>
<dbReference type="InterPro" id="IPR006108">
    <property type="entry name" value="3HC_DH_C"/>
</dbReference>
<keyword evidence="9" id="KW-0413">Isomerase</keyword>
<evidence type="ECO:0000313" key="15">
    <source>
        <dbReference type="EMBL" id="MBC9179925.1"/>
    </source>
</evidence>
<evidence type="ECO:0000259" key="13">
    <source>
        <dbReference type="Pfam" id="PF00725"/>
    </source>
</evidence>
<keyword evidence="3" id="KW-0276">Fatty acid metabolism</keyword>
<evidence type="ECO:0000256" key="7">
    <source>
        <dbReference type="ARBA" id="ARBA00023098"/>
    </source>
</evidence>
<comment type="catalytic activity">
    <reaction evidence="12">
        <text>a (3S)-3-hydroxyacyl-CoA + NAD(+) = a 3-oxoacyl-CoA + NADH + H(+)</text>
        <dbReference type="Rhea" id="RHEA:22432"/>
        <dbReference type="ChEBI" id="CHEBI:15378"/>
        <dbReference type="ChEBI" id="CHEBI:57318"/>
        <dbReference type="ChEBI" id="CHEBI:57540"/>
        <dbReference type="ChEBI" id="CHEBI:57945"/>
        <dbReference type="ChEBI" id="CHEBI:90726"/>
        <dbReference type="EC" id="1.1.1.35"/>
    </reaction>
</comment>
<dbReference type="SUPFAM" id="SSF52096">
    <property type="entry name" value="ClpP/crotonase"/>
    <property type="match status" value="1"/>
</dbReference>
<dbReference type="Gene3D" id="3.90.226.10">
    <property type="entry name" value="2-enoyl-CoA Hydratase, Chain A, domain 1"/>
    <property type="match status" value="1"/>
</dbReference>
<dbReference type="CDD" id="cd06558">
    <property type="entry name" value="crotonase-like"/>
    <property type="match status" value="1"/>
</dbReference>
<evidence type="ECO:0000256" key="12">
    <source>
        <dbReference type="ARBA" id="ARBA00049556"/>
    </source>
</evidence>
<organism evidence="15 16">
    <name type="scientific">Pseudoroseomonas ludipueritiae</name>
    <dbReference type="NCBI Taxonomy" id="198093"/>
    <lineage>
        <taxon>Bacteria</taxon>
        <taxon>Pseudomonadati</taxon>
        <taxon>Pseudomonadota</taxon>
        <taxon>Alphaproteobacteria</taxon>
        <taxon>Acetobacterales</taxon>
        <taxon>Acetobacteraceae</taxon>
        <taxon>Pseudoroseomonas</taxon>
    </lineage>
</organism>
<keyword evidence="5" id="KW-0560">Oxidoreductase</keyword>
<evidence type="ECO:0000259" key="14">
    <source>
        <dbReference type="Pfam" id="PF02737"/>
    </source>
</evidence>
<feature type="domain" description="3-hydroxyacyl-CoA dehydrogenase C-terminal" evidence="13">
    <location>
        <begin position="599"/>
        <end position="684"/>
    </location>
</feature>
<dbReference type="Gene3D" id="3.40.50.720">
    <property type="entry name" value="NAD(P)-binding Rossmann-like Domain"/>
    <property type="match status" value="1"/>
</dbReference>
<dbReference type="EMBL" id="JACTUZ010000201">
    <property type="protein sequence ID" value="MBC9179925.1"/>
    <property type="molecule type" value="Genomic_DNA"/>
</dbReference>
<evidence type="ECO:0000256" key="3">
    <source>
        <dbReference type="ARBA" id="ARBA00022832"/>
    </source>
</evidence>
<keyword evidence="11" id="KW-0511">Multifunctional enzyme</keyword>
<evidence type="ECO:0000256" key="11">
    <source>
        <dbReference type="ARBA" id="ARBA00023268"/>
    </source>
</evidence>
<evidence type="ECO:0000256" key="2">
    <source>
        <dbReference type="ARBA" id="ARBA00005005"/>
    </source>
</evidence>
<dbReference type="InterPro" id="IPR036291">
    <property type="entry name" value="NAD(P)-bd_dom_sf"/>
</dbReference>
<dbReference type="Gene3D" id="1.10.1040.50">
    <property type="match status" value="1"/>
</dbReference>
<dbReference type="Pfam" id="PF00378">
    <property type="entry name" value="ECH_1"/>
    <property type="match status" value="1"/>
</dbReference>
<comment type="caution">
    <text evidence="15">The sequence shown here is derived from an EMBL/GenBank/DDBJ whole genome shotgun (WGS) entry which is preliminary data.</text>
</comment>
<keyword evidence="16" id="KW-1185">Reference proteome</keyword>
<comment type="pathway">
    <text evidence="2">Lipid metabolism; fatty acid beta-oxidation.</text>
</comment>
<evidence type="ECO:0000256" key="4">
    <source>
        <dbReference type="ARBA" id="ARBA00022963"/>
    </source>
</evidence>
<evidence type="ECO:0000256" key="5">
    <source>
        <dbReference type="ARBA" id="ARBA00023002"/>
    </source>
</evidence>
<evidence type="ECO:0000256" key="10">
    <source>
        <dbReference type="ARBA" id="ARBA00023239"/>
    </source>
</evidence>
<dbReference type="InterPro" id="IPR008927">
    <property type="entry name" value="6-PGluconate_DH-like_C_sf"/>
</dbReference>
<evidence type="ECO:0000256" key="8">
    <source>
        <dbReference type="ARBA" id="ARBA00023140"/>
    </source>
</evidence>
<dbReference type="InterPro" id="IPR006176">
    <property type="entry name" value="3-OHacyl-CoA_DH_NAD-bd"/>
</dbReference>
<dbReference type="PANTHER" id="PTHR23309">
    <property type="entry name" value="3-HYDROXYACYL-COA DEHYROGENASE"/>
    <property type="match status" value="1"/>
</dbReference>
<proteinExistence type="predicted"/>
<name>A0ABR7RES5_9PROT</name>
<sequence>MVDARPVGFAVTEGVAVIRIANPPVNALSAPVRAGLSEAIAQASADPAVRAIVIAAEGRTFIAGADISEFGKTPVPPTLPQVIATLDACPKPIVAAIGGAALGGGLEVALACHARVASPNAKLGLPEVKLGLVPGAGGTQRLPRLIGAAQALPLMAEGTAINAAEALRLGILDAMAEGDLLAAARQHVLALAEAGDPLPRLRDRWDRLGPREAFEAAAAAVLKRAADHPAAAACVDCVRAAFEKSFEEALTFERETFLRLMQDERSKALRHVFFAERATAQIPGQPRDTQPRRIEHAAVVGAGTMGGGIAMVFANAGIPVTLIETHQEALGRGLERVAGTYAISVQRGSLAPEERDRRLARIEGRVGLEAAATADVVVEAVFEDLELKREIFGSLDRIAKPGALLASNTSYLDIDAIAQATARPGDVLGMHFFSPANVMKLLEVVRGAATTSEALATAVELGKRLGKVPVVVGSCHGFVGNRMLARRSAQAERLLLEGASPEEVDAALVAFGFRMGPFAMIDLAGLDIGWRTRKATGKTAPVADALCEAGRLGQKAGRGYYDYAGGARQGTPDPAVQQLIERISAQLGIPRRAIGREEITERLIFPMIDEGARILEEGIAARPGDIDVVWLNGYSWPAWRGGPMYYGATLGAAHVAQRLAAYAERSDDESLRPSAALSRLAREGLGFEALARTAA</sequence>
<comment type="subcellular location">
    <subcellularLocation>
        <location evidence="1">Peroxisome</location>
    </subcellularLocation>
</comment>
<reference evidence="15 16" key="1">
    <citation type="journal article" date="2009" name="Int. J. Syst. Evol. Microbiol.">
        <title>Transfer of Teichococcus ludipueritiae and Muricoccus roseus to the genus Roseomonas, as Roseomonas ludipueritiae comb. nov. and Roseomonas rosea comb. nov., respectively, and emended description of the genus Roseomonas.</title>
        <authorList>
            <person name="Sanchez-Porro C."/>
            <person name="Gallego V."/>
            <person name="Busse H.J."/>
            <person name="Kampfer P."/>
            <person name="Ventosa A."/>
        </authorList>
    </citation>
    <scope>NUCLEOTIDE SEQUENCE [LARGE SCALE GENOMIC DNA]</scope>
    <source>
        <strain evidence="15 16">DSM 14915</strain>
    </source>
</reference>
<dbReference type="Pfam" id="PF00725">
    <property type="entry name" value="3HCDH"/>
    <property type="match status" value="2"/>
</dbReference>
<keyword evidence="6" id="KW-0520">NAD</keyword>
<dbReference type="Proteomes" id="UP000603940">
    <property type="component" value="Unassembled WGS sequence"/>
</dbReference>
<evidence type="ECO:0000313" key="16">
    <source>
        <dbReference type="Proteomes" id="UP000603940"/>
    </source>
</evidence>
<feature type="domain" description="3-hydroxyacyl-CoA dehydrogenase C-terminal" evidence="13">
    <location>
        <begin position="477"/>
        <end position="563"/>
    </location>
</feature>
<dbReference type="InterPro" id="IPR001753">
    <property type="entry name" value="Enoyl-CoA_hydra/iso"/>
</dbReference>
<feature type="domain" description="3-hydroxyacyl-CoA dehydrogenase NAD binding" evidence="14">
    <location>
        <begin position="297"/>
        <end position="474"/>
    </location>
</feature>
<dbReference type="SUPFAM" id="SSF48179">
    <property type="entry name" value="6-phosphogluconate dehydrogenase C-terminal domain-like"/>
    <property type="match status" value="2"/>
</dbReference>
<dbReference type="SUPFAM" id="SSF51735">
    <property type="entry name" value="NAD(P)-binding Rossmann-fold domains"/>
    <property type="match status" value="1"/>
</dbReference>
<dbReference type="InterPro" id="IPR029045">
    <property type="entry name" value="ClpP/crotonase-like_dom_sf"/>
</dbReference>
<accession>A0ABR7RES5</accession>